<dbReference type="InterPro" id="IPR050437">
    <property type="entry name" value="Ribos_protein_bS1-like"/>
</dbReference>
<dbReference type="Gene3D" id="2.40.50.140">
    <property type="entry name" value="Nucleic acid-binding proteins"/>
    <property type="match status" value="1"/>
</dbReference>
<dbReference type="GO" id="GO:0003735">
    <property type="term" value="F:structural constituent of ribosome"/>
    <property type="evidence" value="ECO:0007669"/>
    <property type="project" value="TreeGrafter"/>
</dbReference>
<name>A0A1X1TAV1_9MYCO</name>
<dbReference type="Pfam" id="PF00575">
    <property type="entry name" value="S1"/>
    <property type="match status" value="1"/>
</dbReference>
<organism evidence="5 6">
    <name type="scientific">Mycobacterium conspicuum</name>
    <dbReference type="NCBI Taxonomy" id="44010"/>
    <lineage>
        <taxon>Bacteria</taxon>
        <taxon>Bacillati</taxon>
        <taxon>Actinomycetota</taxon>
        <taxon>Actinomycetes</taxon>
        <taxon>Mycobacteriales</taxon>
        <taxon>Mycobacteriaceae</taxon>
        <taxon>Mycobacterium</taxon>
    </lineage>
</organism>
<dbReference type="EMBL" id="AP022613">
    <property type="protein sequence ID" value="BBZ40615.1"/>
    <property type="molecule type" value="Genomic_DNA"/>
</dbReference>
<dbReference type="SUPFAM" id="SSF50249">
    <property type="entry name" value="Nucleic acid-binding proteins"/>
    <property type="match status" value="1"/>
</dbReference>
<gene>
    <name evidence="5" type="ORF">MCNS_36780</name>
</gene>
<dbReference type="InterPro" id="IPR012340">
    <property type="entry name" value="NA-bd_OB-fold"/>
</dbReference>
<dbReference type="STRING" id="44010.AWC00_12980"/>
<keyword evidence="3" id="KW-0687">Ribonucleoprotein</keyword>
<dbReference type="SUPFAM" id="SSF56024">
    <property type="entry name" value="Phospholipase D/nuclease"/>
    <property type="match status" value="1"/>
</dbReference>
<evidence type="ECO:0000256" key="2">
    <source>
        <dbReference type="ARBA" id="ARBA00022980"/>
    </source>
</evidence>
<evidence type="ECO:0000313" key="5">
    <source>
        <dbReference type="EMBL" id="BBZ40615.1"/>
    </source>
</evidence>
<dbReference type="Proteomes" id="UP000467385">
    <property type="component" value="Chromosome"/>
</dbReference>
<dbReference type="PANTHER" id="PTHR10724:SF7">
    <property type="entry name" value="SMALL RIBOSOMAL SUBUNIT PROTEIN BS1C"/>
    <property type="match status" value="1"/>
</dbReference>
<protein>
    <submittedName>
        <fullName evidence="5">Uncharacterized protein</fullName>
    </submittedName>
</protein>
<dbReference type="GO" id="GO:0003729">
    <property type="term" value="F:mRNA binding"/>
    <property type="evidence" value="ECO:0007669"/>
    <property type="project" value="TreeGrafter"/>
</dbReference>
<dbReference type="AlphaFoldDB" id="A0A1X1TAV1"/>
<evidence type="ECO:0000256" key="3">
    <source>
        <dbReference type="ARBA" id="ARBA00023274"/>
    </source>
</evidence>
<dbReference type="SMART" id="SM00316">
    <property type="entry name" value="S1"/>
    <property type="match status" value="1"/>
</dbReference>
<dbReference type="GO" id="GO:0005840">
    <property type="term" value="C:ribosome"/>
    <property type="evidence" value="ECO:0007669"/>
    <property type="project" value="UniProtKB-KW"/>
</dbReference>
<proteinExistence type="inferred from homology"/>
<feature type="compositionally biased region" description="Basic and acidic residues" evidence="4">
    <location>
        <begin position="492"/>
        <end position="509"/>
    </location>
</feature>
<evidence type="ECO:0000256" key="1">
    <source>
        <dbReference type="ARBA" id="ARBA00006767"/>
    </source>
</evidence>
<feature type="region of interest" description="Disordered" evidence="4">
    <location>
        <begin position="469"/>
        <end position="511"/>
    </location>
</feature>
<comment type="similarity">
    <text evidence="1">Belongs to the bacterial ribosomal protein bS1 family.</text>
</comment>
<dbReference type="GO" id="GO:0006412">
    <property type="term" value="P:translation"/>
    <property type="evidence" value="ECO:0007669"/>
    <property type="project" value="TreeGrafter"/>
</dbReference>
<evidence type="ECO:0000256" key="4">
    <source>
        <dbReference type="SAM" id="MobiDB-lite"/>
    </source>
</evidence>
<keyword evidence="2" id="KW-0689">Ribosomal protein</keyword>
<feature type="compositionally biased region" description="Low complexity" evidence="4">
    <location>
        <begin position="482"/>
        <end position="491"/>
    </location>
</feature>
<dbReference type="PANTHER" id="PTHR10724">
    <property type="entry name" value="30S RIBOSOMAL PROTEIN S1"/>
    <property type="match status" value="1"/>
</dbReference>
<accession>A0A1X1TAV1</accession>
<evidence type="ECO:0000313" key="6">
    <source>
        <dbReference type="Proteomes" id="UP000467385"/>
    </source>
</evidence>
<keyword evidence="6" id="KW-1185">Reference proteome</keyword>
<sequence>MSRDIYADAARRNAYMLPGHVLLAAEPSAIPVSTLTVDVLAEQAEELEASSKYALRAMLNGIDTVEDLQLFLGLDDGDTARVVAALLVAEFIDYRPPPEGGTRRLSLLPTGQEAARNAHIRRPRSTAIQVVYDRLTDTVTDWRKNSLRRAMQAKSDPGRILLPPSSSRPVGLEDLSIDAVSSALDARGDSVRILGVSGVTENRNYYHDAILLVFKDIDSNTLRLGVEIDGVWSEPHAAALEAIGAVERLGISAAPVEDPHEPVSDPGQRLSRDEVIALQTAMTGTSQAEDTDVLNRSAIRWLGVYEHPIRLDDALSNSKRRLLIISPWITRSVVDAQWVSRVEALARNVDVTIFWGFGNNEKTDPTAIAELHAAAQRSHRLAIVKVDDTHAKVLVGDDFYIKTSFNWLSFRGDPSRKYRQEEGDLVQDQVLADGAYDRYMTDNLGHAVEVIGTLPAPYRALVGPDVATGAAAPPPAQKKATRPAAKAPAKSASRDRGPRKQAARPESRKKAALRNLAIGQTMSGSVKNVTDFGAFVDLGDCDGLIHKTRMGRRRNDHPSEVFTVGEEVSVMVVSVDVERERVSLALNTF</sequence>
<dbReference type="GO" id="GO:1990904">
    <property type="term" value="C:ribonucleoprotein complex"/>
    <property type="evidence" value="ECO:0007669"/>
    <property type="project" value="UniProtKB-KW"/>
</dbReference>
<reference evidence="5 6" key="1">
    <citation type="journal article" date="2019" name="Emerg. Microbes Infect.">
        <title>Comprehensive subspecies identification of 175 nontuberculous mycobacteria species based on 7547 genomic profiles.</title>
        <authorList>
            <person name="Matsumoto Y."/>
            <person name="Kinjo T."/>
            <person name="Motooka D."/>
            <person name="Nabeya D."/>
            <person name="Jung N."/>
            <person name="Uechi K."/>
            <person name="Horii T."/>
            <person name="Iida T."/>
            <person name="Fujita J."/>
            <person name="Nakamura S."/>
        </authorList>
    </citation>
    <scope>NUCLEOTIDE SEQUENCE [LARGE SCALE GENOMIC DNA]</scope>
    <source>
        <strain evidence="5 6">JCM 14738</strain>
    </source>
</reference>
<dbReference type="PROSITE" id="PS50126">
    <property type="entry name" value="S1"/>
    <property type="match status" value="1"/>
</dbReference>
<dbReference type="InterPro" id="IPR003029">
    <property type="entry name" value="S1_domain"/>
</dbReference>